<keyword evidence="2" id="KW-1185">Reference proteome</keyword>
<dbReference type="InterPro" id="IPR040282">
    <property type="entry name" value="Mig-18-like"/>
</dbReference>
<sequence>MTEEHVQMEKLGNHKNINKYKRKITSYYSIAKISGNFLMKCTTEENGAWKVDVVACVLDDGSRLELNDHKPVGNDEFSCAVAPDGSVSLRQMVNANAGCGTHPVGDVWREGNFEFECQRRGQQILRACITDCNLRIKAGEQISADGQEIKSSFENRRKASWSCTVL</sequence>
<reference evidence="3" key="1">
    <citation type="submission" date="2017-02" db="UniProtKB">
        <authorList>
            <consortium name="WormBaseParasite"/>
        </authorList>
    </citation>
    <scope>IDENTIFICATION</scope>
</reference>
<evidence type="ECO:0000313" key="3">
    <source>
        <dbReference type="WBParaSite" id="SMUV_0000266201-mRNA-1"/>
    </source>
</evidence>
<evidence type="ECO:0000313" key="2">
    <source>
        <dbReference type="Proteomes" id="UP000046393"/>
    </source>
</evidence>
<name>A0A0N5AEK1_9BILA</name>
<dbReference type="PANTHER" id="PTHR35572">
    <property type="entry name" value="PROTEIN CBG04538-RELATED"/>
    <property type="match status" value="1"/>
</dbReference>
<organism evidence="2 3">
    <name type="scientific">Syphacia muris</name>
    <dbReference type="NCBI Taxonomy" id="451379"/>
    <lineage>
        <taxon>Eukaryota</taxon>
        <taxon>Metazoa</taxon>
        <taxon>Ecdysozoa</taxon>
        <taxon>Nematoda</taxon>
        <taxon>Chromadorea</taxon>
        <taxon>Rhabditida</taxon>
        <taxon>Spirurina</taxon>
        <taxon>Oxyuridomorpha</taxon>
        <taxon>Oxyuroidea</taxon>
        <taxon>Oxyuridae</taxon>
        <taxon>Syphacia</taxon>
    </lineage>
</organism>
<dbReference type="AlphaFoldDB" id="A0A0N5AEK1"/>
<dbReference type="Pfam" id="PF23003">
    <property type="entry name" value="Fn1_2"/>
    <property type="match status" value="2"/>
</dbReference>
<dbReference type="WBParaSite" id="SMUV_0000266201-mRNA-1">
    <property type="protein sequence ID" value="SMUV_0000266201-mRNA-1"/>
    <property type="gene ID" value="SMUV_0000266201"/>
</dbReference>
<dbReference type="InterPro" id="IPR055119">
    <property type="entry name" value="Mig18_Fn1"/>
</dbReference>
<evidence type="ECO:0000259" key="1">
    <source>
        <dbReference type="Pfam" id="PF23003"/>
    </source>
</evidence>
<protein>
    <submittedName>
        <fullName evidence="3">CVNH domain-containing protein</fullName>
    </submittedName>
</protein>
<proteinExistence type="predicted"/>
<feature type="domain" description="Abnormal cell migration protein 18-like fibronectin type I" evidence="1">
    <location>
        <begin position="101"/>
        <end position="146"/>
    </location>
</feature>
<accession>A0A0N5AEK1</accession>
<dbReference type="Proteomes" id="UP000046393">
    <property type="component" value="Unplaced"/>
</dbReference>
<feature type="domain" description="Abnormal cell migration protein 18-like fibronectin type I" evidence="1">
    <location>
        <begin position="34"/>
        <end position="86"/>
    </location>
</feature>